<dbReference type="Gene3D" id="3.30.420.10">
    <property type="entry name" value="Ribonuclease H-like superfamily/Ribonuclease H"/>
    <property type="match status" value="1"/>
</dbReference>
<evidence type="ECO:0000313" key="7">
    <source>
        <dbReference type="Proteomes" id="UP000215545"/>
    </source>
</evidence>
<dbReference type="AlphaFoldDB" id="A0A1N6SSK9"/>
<dbReference type="EMBL" id="FTLX01000002">
    <property type="protein sequence ID" value="SIQ44125.1"/>
    <property type="molecule type" value="Genomic_DNA"/>
</dbReference>
<dbReference type="InterPro" id="IPR003165">
    <property type="entry name" value="Piwi"/>
</dbReference>
<reference evidence="7" key="2">
    <citation type="submission" date="2017-03" db="EMBL/GenBank/DDBJ databases">
        <title>Bacillus sp. V-88(T) DSM27956, whole genome shotgun sequencing project.</title>
        <authorList>
            <person name="Dastager S.G."/>
            <person name="Neurgaonkar P.S."/>
            <person name="Dharne M.S."/>
        </authorList>
    </citation>
    <scope>NUCLEOTIDE SEQUENCE [LARGE SCALE GENOMIC DNA]</scope>
    <source>
        <strain evidence="7">DSM 25145</strain>
    </source>
</reference>
<proteinExistence type="inferred from homology"/>
<evidence type="ECO:0000313" key="5">
    <source>
        <dbReference type="EMBL" id="SIQ44125.1"/>
    </source>
</evidence>
<dbReference type="STRING" id="1017273.SAMN05443094_102519"/>
<dbReference type="Pfam" id="PF02171">
    <property type="entry name" value="Piwi"/>
    <property type="match status" value="1"/>
</dbReference>
<evidence type="ECO:0000313" key="6">
    <source>
        <dbReference type="Proteomes" id="UP000186385"/>
    </source>
</evidence>
<dbReference type="Proteomes" id="UP000215545">
    <property type="component" value="Unassembled WGS sequence"/>
</dbReference>
<evidence type="ECO:0000256" key="1">
    <source>
        <dbReference type="ARBA" id="ARBA00035012"/>
    </source>
</evidence>
<protein>
    <recommendedName>
        <fullName evidence="2">Protein argonaute</fullName>
    </recommendedName>
</protein>
<dbReference type="PROSITE" id="PS50822">
    <property type="entry name" value="PIWI"/>
    <property type="match status" value="1"/>
</dbReference>
<dbReference type="PANTHER" id="PTHR22891">
    <property type="entry name" value="EUKARYOTIC TRANSLATION INITIATION FACTOR 2C"/>
    <property type="match status" value="1"/>
</dbReference>
<dbReference type="Gene3D" id="3.40.50.2300">
    <property type="match status" value="1"/>
</dbReference>
<dbReference type="SUPFAM" id="SSF53098">
    <property type="entry name" value="Ribonuclease H-like"/>
    <property type="match status" value="1"/>
</dbReference>
<dbReference type="InterPro" id="IPR012337">
    <property type="entry name" value="RNaseH-like_sf"/>
</dbReference>
<comment type="similarity">
    <text evidence="1">Belongs to the argonaute family. Long pAgo subfamily.</text>
</comment>
<feature type="domain" description="Piwi" evidence="3">
    <location>
        <begin position="418"/>
        <end position="726"/>
    </location>
</feature>
<dbReference type="Proteomes" id="UP000186385">
    <property type="component" value="Unassembled WGS sequence"/>
</dbReference>
<dbReference type="SMART" id="SM00950">
    <property type="entry name" value="Piwi"/>
    <property type="match status" value="1"/>
</dbReference>
<gene>
    <name evidence="4" type="ORF">B1B05_06475</name>
    <name evidence="5" type="ORF">SAMN05443094_102519</name>
</gene>
<sequence length="739" mass="84791">MEPYITEATAIGLASDIHLHVYEFPVDNPLKKYEGVSDICREWKRANGYMAVAYNQSTIATLEPVVNYAGFEPLSYQEKPIDPDNPFERSLLERLLKEGLLTAGQQKLKLKRVGADLQEWEPKRVGRILIYPALSFHVNVLNNRVHIGFAMTHKFEYEVTLQQMLEQGEVVEEGLKVVHSDVWNNYTYEVEQIAPYSVMDMCPKLKKPIHQYYVDKGNQKMADTLHENVKVIYAKPLHGDSLSYAASVLKPLCSFETMKPFEAKKIMDVLKLKPDERMRKQLEQAKKLLSVFSYLQFEKRPFLLQANQYELMTLSEPAVFTNKRFNKPIYGLKNGPLFKGGTVTLSIFFDEAIESSLGLSKKLVFQFVKVLQKIAEQNGVIMKISHETKHIKGKLNESFFQHFSWEIRELENVFTDTTVLALMTEEHLTKLPNKLYNEFKRQFGGKWDISSQIITEKVLKTFQYALTRHQLTDFNVNDEKECERVADIVKNDSLSYPVFNILLGIYVKSGMQPWVLAERAHSDCFIGLDVSHEDGKSAAGIMNVIGSNGHLIKQSALNGVLAGEKIDEPTLNEIITEVLYSYQKQFGHFPKHVTIHRDGKWRESSELVGRLFKDRNVAYDIVEVIKKPNRRMAFYNNETGKFETKQGVCYVRNQEAFLCSTNPRETIGMAQPVKIVQLTNTLPFKQIIQDCYDLSFMHIHAVNKMRLPATIHYADLSSTAYQRGQVAPRTTNGTHLPFV</sequence>
<dbReference type="GO" id="GO:0003676">
    <property type="term" value="F:nucleic acid binding"/>
    <property type="evidence" value="ECO:0007669"/>
    <property type="project" value="InterPro"/>
</dbReference>
<reference evidence="4" key="3">
    <citation type="submission" date="2017-03" db="EMBL/GenBank/DDBJ databases">
        <authorList>
            <person name="Dastager S.G."/>
            <person name="Neurgaonkar P.S."/>
            <person name="Dharne M.S."/>
        </authorList>
    </citation>
    <scope>NUCLEOTIDE SEQUENCE</scope>
    <source>
        <strain evidence="4">DSM 25145</strain>
    </source>
</reference>
<keyword evidence="7" id="KW-1185">Reference proteome</keyword>
<dbReference type="InterPro" id="IPR036397">
    <property type="entry name" value="RNaseH_sf"/>
</dbReference>
<name>A0A1N6SSK9_9BACI</name>
<evidence type="ECO:0000256" key="2">
    <source>
        <dbReference type="ARBA" id="ARBA00035032"/>
    </source>
</evidence>
<organism evidence="5 6">
    <name type="scientific">Domibacillus enclensis</name>
    <dbReference type="NCBI Taxonomy" id="1017273"/>
    <lineage>
        <taxon>Bacteria</taxon>
        <taxon>Bacillati</taxon>
        <taxon>Bacillota</taxon>
        <taxon>Bacilli</taxon>
        <taxon>Bacillales</taxon>
        <taxon>Bacillaceae</taxon>
        <taxon>Domibacillus</taxon>
    </lineage>
</organism>
<evidence type="ECO:0000313" key="4">
    <source>
        <dbReference type="EMBL" id="OXS79407.1"/>
    </source>
</evidence>
<reference evidence="5 6" key="1">
    <citation type="submission" date="2017-01" db="EMBL/GenBank/DDBJ databases">
        <authorList>
            <person name="Mah S.A."/>
            <person name="Swanson W.J."/>
            <person name="Moy G.W."/>
            <person name="Vacquier V.D."/>
        </authorList>
    </citation>
    <scope>NUCLEOTIDE SEQUENCE [LARGE SCALE GENOMIC DNA]</scope>
    <source>
        <strain evidence="5 6">NIO-1016</strain>
    </source>
</reference>
<evidence type="ECO:0000259" key="3">
    <source>
        <dbReference type="PROSITE" id="PS50822"/>
    </source>
</evidence>
<dbReference type="OrthoDB" id="6297894at2"/>
<dbReference type="RefSeq" id="WP_052698403.1">
    <property type="nucleotide sequence ID" value="NZ_FTLX01000002.1"/>
</dbReference>
<accession>A0A1N6SSK9</accession>
<dbReference type="EMBL" id="MWSK01000002">
    <property type="protein sequence ID" value="OXS79407.1"/>
    <property type="molecule type" value="Genomic_DNA"/>
</dbReference>